<reference evidence="5 6" key="1">
    <citation type="submission" date="2018-08" db="EMBL/GenBank/DDBJ databases">
        <title>A genome reference for cultivated species of the human gut microbiota.</title>
        <authorList>
            <person name="Zou Y."/>
            <person name="Xue W."/>
            <person name="Luo G."/>
        </authorList>
    </citation>
    <scope>NUCLEOTIDE SEQUENCE [LARGE SCALE GENOMIC DNA]</scope>
    <source>
        <strain evidence="5 6">TF09-3</strain>
    </source>
</reference>
<dbReference type="PANTHER" id="PTHR43537">
    <property type="entry name" value="TRANSCRIPTIONAL REGULATOR, GNTR FAMILY"/>
    <property type="match status" value="1"/>
</dbReference>
<organism evidence="5 6">
    <name type="scientific">Dorea formicigenerans</name>
    <dbReference type="NCBI Taxonomy" id="39486"/>
    <lineage>
        <taxon>Bacteria</taxon>
        <taxon>Bacillati</taxon>
        <taxon>Bacillota</taxon>
        <taxon>Clostridia</taxon>
        <taxon>Lachnospirales</taxon>
        <taxon>Lachnospiraceae</taxon>
        <taxon>Dorea</taxon>
    </lineage>
</organism>
<dbReference type="SMART" id="SM00345">
    <property type="entry name" value="HTH_GNTR"/>
    <property type="match status" value="1"/>
</dbReference>
<dbReference type="EMBL" id="QSRA01000001">
    <property type="protein sequence ID" value="RGK86501.1"/>
    <property type="molecule type" value="Genomic_DNA"/>
</dbReference>
<dbReference type="InterPro" id="IPR036388">
    <property type="entry name" value="WH-like_DNA-bd_sf"/>
</dbReference>
<feature type="domain" description="HTH gntR-type" evidence="4">
    <location>
        <begin position="9"/>
        <end position="76"/>
    </location>
</feature>
<keyword evidence="2" id="KW-0238">DNA-binding</keyword>
<keyword evidence="3" id="KW-0804">Transcription</keyword>
<dbReference type="GO" id="GO:0003700">
    <property type="term" value="F:DNA-binding transcription factor activity"/>
    <property type="evidence" value="ECO:0007669"/>
    <property type="project" value="InterPro"/>
</dbReference>
<dbReference type="PROSITE" id="PS50949">
    <property type="entry name" value="HTH_GNTR"/>
    <property type="match status" value="1"/>
</dbReference>
<evidence type="ECO:0000313" key="6">
    <source>
        <dbReference type="Proteomes" id="UP000261324"/>
    </source>
</evidence>
<dbReference type="InterPro" id="IPR011711">
    <property type="entry name" value="GntR_C"/>
</dbReference>
<proteinExistence type="predicted"/>
<dbReference type="Gene3D" id="1.20.120.530">
    <property type="entry name" value="GntR ligand-binding domain-like"/>
    <property type="match status" value="1"/>
</dbReference>
<dbReference type="SUPFAM" id="SSF48008">
    <property type="entry name" value="GntR ligand-binding domain-like"/>
    <property type="match status" value="1"/>
</dbReference>
<dbReference type="PRINTS" id="PR00035">
    <property type="entry name" value="HTHGNTR"/>
</dbReference>
<evidence type="ECO:0000256" key="2">
    <source>
        <dbReference type="ARBA" id="ARBA00023125"/>
    </source>
</evidence>
<dbReference type="Pfam" id="PF00392">
    <property type="entry name" value="GntR"/>
    <property type="match status" value="1"/>
</dbReference>
<dbReference type="Pfam" id="PF07729">
    <property type="entry name" value="FCD"/>
    <property type="match status" value="1"/>
</dbReference>
<dbReference type="GO" id="GO:0003677">
    <property type="term" value="F:DNA binding"/>
    <property type="evidence" value="ECO:0007669"/>
    <property type="project" value="UniProtKB-KW"/>
</dbReference>
<evidence type="ECO:0000256" key="1">
    <source>
        <dbReference type="ARBA" id="ARBA00023015"/>
    </source>
</evidence>
<name>A0A3E4Q2S6_9FIRM</name>
<sequence length="238" mass="27527">MEKVMSNKNTVQNAVYQELKKGIMTLHLVPGTEMSTQEIATKLQVSRTPVREAFIQLQKEGLVEAIPQKGTKVSPINIKRVGQERFLRESLELSVIEPFLANVNTQDYQFLRANIEKQKEYWNKRDFAGFVQLDNQFHKSLFEVAEQQLSWELISNYNGHYDRLRILTIRNEETLTGTIQQHEQIVSLAEQGKIEEVYSELKDHVRKILVEKEELIQDYPGFFVSGEDEKNSILGGSL</sequence>
<dbReference type="AlphaFoldDB" id="A0A3E4Q2S6"/>
<gene>
    <name evidence="5" type="ORF">DXC93_01350</name>
</gene>
<dbReference type="CDD" id="cd07377">
    <property type="entry name" value="WHTH_GntR"/>
    <property type="match status" value="1"/>
</dbReference>
<dbReference type="InterPro" id="IPR008920">
    <property type="entry name" value="TF_FadR/GntR_C"/>
</dbReference>
<dbReference type="Gene3D" id="1.10.10.10">
    <property type="entry name" value="Winged helix-like DNA-binding domain superfamily/Winged helix DNA-binding domain"/>
    <property type="match status" value="1"/>
</dbReference>
<evidence type="ECO:0000259" key="4">
    <source>
        <dbReference type="PROSITE" id="PS50949"/>
    </source>
</evidence>
<dbReference type="PANTHER" id="PTHR43537:SF45">
    <property type="entry name" value="GNTR FAMILY REGULATORY PROTEIN"/>
    <property type="match status" value="1"/>
</dbReference>
<keyword evidence="1" id="KW-0805">Transcription regulation</keyword>
<dbReference type="Proteomes" id="UP000261324">
    <property type="component" value="Unassembled WGS sequence"/>
</dbReference>
<comment type="caution">
    <text evidence="5">The sequence shown here is derived from an EMBL/GenBank/DDBJ whole genome shotgun (WGS) entry which is preliminary data.</text>
</comment>
<protein>
    <submittedName>
        <fullName evidence="5">GntR family transcriptional regulator</fullName>
    </submittedName>
</protein>
<dbReference type="InterPro" id="IPR000524">
    <property type="entry name" value="Tscrpt_reg_HTH_GntR"/>
</dbReference>
<evidence type="ECO:0000313" key="5">
    <source>
        <dbReference type="EMBL" id="RGK86501.1"/>
    </source>
</evidence>
<dbReference type="InterPro" id="IPR036390">
    <property type="entry name" value="WH_DNA-bd_sf"/>
</dbReference>
<evidence type="ECO:0000256" key="3">
    <source>
        <dbReference type="ARBA" id="ARBA00023163"/>
    </source>
</evidence>
<accession>A0A3E4Q2S6</accession>
<dbReference type="SUPFAM" id="SSF46785">
    <property type="entry name" value="Winged helix' DNA-binding domain"/>
    <property type="match status" value="1"/>
</dbReference>